<name>A0A346RG68_9COLE</name>
<accession>A0A346RG68</accession>
<evidence type="ECO:0000313" key="12">
    <source>
        <dbReference type="EMBL" id="AXS65065.1"/>
    </source>
</evidence>
<reference evidence="12" key="1">
    <citation type="journal article" date="2018" name="J. ISSAAS">
        <title>The contribution of mitochondrial metagenomics to large-scale data mining and phylogenetic analysis of Coleoptera.</title>
        <authorList>
            <person name="Miller K."/>
            <person name="Linard B."/>
            <person name="Motyka M."/>
            <person name="Bocek M."/>
            <person name="Vogler A.P."/>
        </authorList>
    </citation>
    <scope>NUCLEOTIDE SEQUENCE</scope>
</reference>
<geneLocation type="mitochondrion" evidence="12"/>
<proteinExistence type="inferred from homology"/>
<evidence type="ECO:0000256" key="2">
    <source>
        <dbReference type="ARBA" id="ARBA00010519"/>
    </source>
</evidence>
<keyword evidence="12" id="KW-0496">Mitochondrion</keyword>
<dbReference type="AlphaFoldDB" id="A0A346RG68"/>
<dbReference type="Pfam" id="PF00420">
    <property type="entry name" value="Oxidored_q2"/>
    <property type="match status" value="1"/>
</dbReference>
<evidence type="ECO:0000256" key="3">
    <source>
        <dbReference type="ARBA" id="ARBA00016612"/>
    </source>
</evidence>
<evidence type="ECO:0000256" key="7">
    <source>
        <dbReference type="ARBA" id="ARBA00023027"/>
    </source>
</evidence>
<evidence type="ECO:0000256" key="10">
    <source>
        <dbReference type="ARBA" id="ARBA00049551"/>
    </source>
</evidence>
<feature type="transmembrane region" description="Helical" evidence="11">
    <location>
        <begin position="6"/>
        <end position="23"/>
    </location>
</feature>
<evidence type="ECO:0000256" key="4">
    <source>
        <dbReference type="ARBA" id="ARBA00022692"/>
    </source>
</evidence>
<evidence type="ECO:0000256" key="1">
    <source>
        <dbReference type="ARBA" id="ARBA00004141"/>
    </source>
</evidence>
<comment type="similarity">
    <text evidence="2">Belongs to the complex I subunit 4L family.</text>
</comment>
<evidence type="ECO:0000256" key="6">
    <source>
        <dbReference type="ARBA" id="ARBA00022989"/>
    </source>
</evidence>
<comment type="catalytic activity">
    <reaction evidence="10">
        <text>a ubiquinone + NADH + 5 H(+)(in) = a ubiquinol + NAD(+) + 4 H(+)(out)</text>
        <dbReference type="Rhea" id="RHEA:29091"/>
        <dbReference type="Rhea" id="RHEA-COMP:9565"/>
        <dbReference type="Rhea" id="RHEA-COMP:9566"/>
        <dbReference type="ChEBI" id="CHEBI:15378"/>
        <dbReference type="ChEBI" id="CHEBI:16389"/>
        <dbReference type="ChEBI" id="CHEBI:17976"/>
        <dbReference type="ChEBI" id="CHEBI:57540"/>
        <dbReference type="ChEBI" id="CHEBI:57945"/>
        <dbReference type="EC" id="7.1.1.2"/>
    </reaction>
</comment>
<dbReference type="EMBL" id="MG193354">
    <property type="protein sequence ID" value="AXS65065.1"/>
    <property type="molecule type" value="Genomic_DNA"/>
</dbReference>
<comment type="subcellular location">
    <subcellularLocation>
        <location evidence="1">Membrane</location>
        <topology evidence="1">Multi-pass membrane protein</topology>
    </subcellularLocation>
</comment>
<sequence length="97" mass="11117">MLFDYFIYLFMFLLGLGVFCSVHKHLLLTLLSLEYLVLIMFLVFFKYLLLSGWGGGYFILIFLTFSVCEGSLGLGVLVSMIRCHGNDNLNSLSLMLW</sequence>
<evidence type="ECO:0000256" key="11">
    <source>
        <dbReference type="SAM" id="Phobius"/>
    </source>
</evidence>
<keyword evidence="8 11" id="KW-0472">Membrane</keyword>
<dbReference type="GO" id="GO:0016020">
    <property type="term" value="C:membrane"/>
    <property type="evidence" value="ECO:0007669"/>
    <property type="project" value="UniProtKB-SubCell"/>
</dbReference>
<dbReference type="InterPro" id="IPR039428">
    <property type="entry name" value="NUOK/Mnh_C1-like"/>
</dbReference>
<gene>
    <name evidence="12" type="primary">nad4l</name>
</gene>
<evidence type="ECO:0000256" key="9">
    <source>
        <dbReference type="ARBA" id="ARBA00031586"/>
    </source>
</evidence>
<dbReference type="GO" id="GO:0008137">
    <property type="term" value="F:NADH dehydrogenase (ubiquinone) activity"/>
    <property type="evidence" value="ECO:0007669"/>
    <property type="project" value="UniProtKB-EC"/>
</dbReference>
<keyword evidence="7" id="KW-0520">NAD</keyword>
<evidence type="ECO:0000256" key="8">
    <source>
        <dbReference type="ARBA" id="ARBA00023136"/>
    </source>
</evidence>
<keyword evidence="6 11" id="KW-1133">Transmembrane helix</keyword>
<dbReference type="Gene3D" id="1.10.287.3510">
    <property type="match status" value="1"/>
</dbReference>
<feature type="transmembrane region" description="Helical" evidence="11">
    <location>
        <begin position="30"/>
        <end position="50"/>
    </location>
</feature>
<feature type="transmembrane region" description="Helical" evidence="11">
    <location>
        <begin position="56"/>
        <end position="78"/>
    </location>
</feature>
<keyword evidence="5" id="KW-1278">Translocase</keyword>
<protein>
    <recommendedName>
        <fullName evidence="3">NADH-ubiquinone oxidoreductase chain 4L</fullName>
    </recommendedName>
    <alternativeName>
        <fullName evidence="9">NADH dehydrogenase subunit 4L</fullName>
    </alternativeName>
</protein>
<evidence type="ECO:0000256" key="5">
    <source>
        <dbReference type="ARBA" id="ARBA00022967"/>
    </source>
</evidence>
<keyword evidence="4 11" id="KW-0812">Transmembrane</keyword>
<organism evidence="12">
    <name type="scientific">Coleoptera sp. 1 KM-2017</name>
    <dbReference type="NCBI Taxonomy" id="2219312"/>
    <lineage>
        <taxon>Eukaryota</taxon>
        <taxon>Metazoa</taxon>
        <taxon>Ecdysozoa</taxon>
        <taxon>Arthropoda</taxon>
        <taxon>Hexapoda</taxon>
        <taxon>Insecta</taxon>
        <taxon>Pterygota</taxon>
        <taxon>Neoptera</taxon>
        <taxon>Endopterygota</taxon>
        <taxon>Coleoptera</taxon>
    </lineage>
</organism>